<feature type="compositionally biased region" description="Basic residues" evidence="1">
    <location>
        <begin position="58"/>
        <end position="69"/>
    </location>
</feature>
<feature type="region of interest" description="Disordered" evidence="1">
    <location>
        <begin position="35"/>
        <end position="69"/>
    </location>
</feature>
<feature type="compositionally biased region" description="Polar residues" evidence="1">
    <location>
        <begin position="46"/>
        <end position="57"/>
    </location>
</feature>
<accession>A0A8A1L6R3</accession>
<dbReference type="EMBL" id="CP069102">
    <property type="protein sequence ID" value="QSS49310.1"/>
    <property type="molecule type" value="Genomic_DNA"/>
</dbReference>
<dbReference type="AlphaFoldDB" id="A0A8A1L6R3"/>
<evidence type="ECO:0000256" key="1">
    <source>
        <dbReference type="SAM" id="MobiDB-lite"/>
    </source>
</evidence>
<reference evidence="2" key="1">
    <citation type="submission" date="2021-01" db="EMBL/GenBank/DDBJ databases">
        <title>Chromosome-level genome assembly of a human fungal pathogen reveals clustering of transcriptionally co-regulated genes.</title>
        <authorList>
            <person name="Voorhies M."/>
            <person name="Cohen S."/>
            <person name="Shea T.P."/>
            <person name="Petrus S."/>
            <person name="Munoz J.F."/>
            <person name="Poplawski S."/>
            <person name="Goldman W.E."/>
            <person name="Michael T."/>
            <person name="Cuomo C.A."/>
            <person name="Sil A."/>
            <person name="Beyhan S."/>
        </authorList>
    </citation>
    <scope>NUCLEOTIDE SEQUENCE</scope>
    <source>
        <strain evidence="2">H88</strain>
    </source>
</reference>
<proteinExistence type="predicted"/>
<protein>
    <submittedName>
        <fullName evidence="2">Uncharacterized protein</fullName>
    </submittedName>
</protein>
<dbReference type="Proteomes" id="UP000663419">
    <property type="component" value="Chromosome 1"/>
</dbReference>
<organism evidence="2 3">
    <name type="scientific">Ajellomyces capsulatus (strain H88)</name>
    <name type="common">Darling's disease fungus</name>
    <name type="synonym">Histoplasma capsulatum</name>
    <dbReference type="NCBI Taxonomy" id="544711"/>
    <lineage>
        <taxon>Eukaryota</taxon>
        <taxon>Fungi</taxon>
        <taxon>Dikarya</taxon>
        <taxon>Ascomycota</taxon>
        <taxon>Pezizomycotina</taxon>
        <taxon>Eurotiomycetes</taxon>
        <taxon>Eurotiomycetidae</taxon>
        <taxon>Onygenales</taxon>
        <taxon>Ajellomycetaceae</taxon>
        <taxon>Histoplasma</taxon>
    </lineage>
</organism>
<evidence type="ECO:0000313" key="2">
    <source>
        <dbReference type="EMBL" id="QSS49310.1"/>
    </source>
</evidence>
<name>A0A8A1L6R3_AJEC8</name>
<dbReference type="VEuPathDB" id="FungiDB:I7I53_09627"/>
<evidence type="ECO:0000313" key="3">
    <source>
        <dbReference type="Proteomes" id="UP000663419"/>
    </source>
</evidence>
<sequence length="69" mass="7955">MKMNPGFQTPRLVLEHLLSLPLLIRLLVFKREPRRPLISPSPPANPSITTSKQQTPQPHRRQPAIHHHC</sequence>
<gene>
    <name evidence="2" type="ORF">I7I53_09627</name>
</gene>